<protein>
    <recommendedName>
        <fullName evidence="4">DUF3575 domain-containing protein</fullName>
    </recommendedName>
</protein>
<keyword evidence="1" id="KW-0732">Signal</keyword>
<organism evidence="2 3">
    <name type="scientific">Pedobacter yonginense</name>
    <dbReference type="NCBI Taxonomy" id="651869"/>
    <lineage>
        <taxon>Bacteria</taxon>
        <taxon>Pseudomonadati</taxon>
        <taxon>Bacteroidota</taxon>
        <taxon>Sphingobacteriia</taxon>
        <taxon>Sphingobacteriales</taxon>
        <taxon>Sphingobacteriaceae</taxon>
        <taxon>Pedobacter</taxon>
    </lineage>
</organism>
<evidence type="ECO:0000313" key="3">
    <source>
        <dbReference type="Proteomes" id="UP000245379"/>
    </source>
</evidence>
<evidence type="ECO:0000313" key="2">
    <source>
        <dbReference type="EMBL" id="PWS26153.1"/>
    </source>
</evidence>
<name>A0A317EJW4_9SPHI</name>
<evidence type="ECO:0000256" key="1">
    <source>
        <dbReference type="SAM" id="SignalP"/>
    </source>
</evidence>
<dbReference type="OrthoDB" id="966005at2"/>
<dbReference type="Proteomes" id="UP000245379">
    <property type="component" value="Unassembled WGS sequence"/>
</dbReference>
<dbReference type="AlphaFoldDB" id="A0A317EJW4"/>
<reference evidence="2 3" key="1">
    <citation type="submission" date="2018-05" db="EMBL/GenBank/DDBJ databases">
        <title>Pedobacter paludis sp. nov., isolated from wetland soil.</title>
        <authorList>
            <person name="Zhang Y."/>
            <person name="Wang G."/>
        </authorList>
    </citation>
    <scope>NUCLEOTIDE SEQUENCE [LARGE SCALE GENOMIC DNA]</scope>
    <source>
        <strain evidence="2 3">KCTC22721</strain>
    </source>
</reference>
<sequence length="183" mass="20748">MKILKSIFFLLFVLVHISSAQKKNSVYVELGGNAVFYSFNYDRIIQLSEKLKIAPRVGLMYLPLSDIKSNKTYGDFNIPLELNLLYAKNSESKNFGEFGVGLNLISMKNGYTIGPADEVVRNNSKLARVTTFRAGFRHQKPQGGLMYRIGLLVPILQDEFSEKRVGDDIFYRLYGGLSLGWTF</sequence>
<accession>A0A317EJW4</accession>
<evidence type="ECO:0008006" key="4">
    <source>
        <dbReference type="Google" id="ProtNLM"/>
    </source>
</evidence>
<comment type="caution">
    <text evidence="2">The sequence shown here is derived from an EMBL/GenBank/DDBJ whole genome shotgun (WGS) entry which is preliminary data.</text>
</comment>
<dbReference type="RefSeq" id="WP_109926718.1">
    <property type="nucleotide sequence ID" value="NZ_QGNZ01000004.1"/>
</dbReference>
<dbReference type="EMBL" id="QGNZ01000004">
    <property type="protein sequence ID" value="PWS26153.1"/>
    <property type="molecule type" value="Genomic_DNA"/>
</dbReference>
<feature type="chain" id="PRO_5016392034" description="DUF3575 domain-containing protein" evidence="1">
    <location>
        <begin position="21"/>
        <end position="183"/>
    </location>
</feature>
<proteinExistence type="predicted"/>
<feature type="signal peptide" evidence="1">
    <location>
        <begin position="1"/>
        <end position="20"/>
    </location>
</feature>
<keyword evidence="3" id="KW-1185">Reference proteome</keyword>
<gene>
    <name evidence="2" type="ORF">DHW03_15265</name>
</gene>